<feature type="domain" description="DUF2726" evidence="2">
    <location>
        <begin position="91"/>
        <end position="209"/>
    </location>
</feature>
<dbReference type="Proteomes" id="UP000358010">
    <property type="component" value="Unassembled WGS sequence"/>
</dbReference>
<dbReference type="EMBL" id="CAADJZ010000001">
    <property type="protein sequence ID" value="VFT68977.1"/>
    <property type="molecule type" value="Genomic_DNA"/>
</dbReference>
<dbReference type="AlphaFoldDB" id="A0A0K5XZR6"/>
<proteinExistence type="predicted"/>
<dbReference type="RefSeq" id="WP_077815052.1">
    <property type="nucleotide sequence ID" value="NZ_CABWJR010000007.1"/>
</dbReference>
<accession>A0A0K5XZR6</accession>
<protein>
    <submittedName>
        <fullName evidence="3">Protein of uncharacterized function (DUF2726)</fullName>
    </submittedName>
</protein>
<sequence length="219" mass="26582">MVHFMLSKNSLLWQSPFALSVLIFLLFLILYLCINYFVKAISQPTRNKSIHKRSYNKDIPINIPPPHSAYRQTLKNTNSFQYDTFHYYQKKNFMTNRERFFFNLLHSEFHQDFFIFSQVRMVDIIIPIFDKDTQYNSYIKAFRSISQYHIDFLIVDKTNFSIVCAIELDDYSHDLPDRIKRDNKINRIFKFTGITLLRSRKTTELLNKVRYYIRYYDVK</sequence>
<evidence type="ECO:0000256" key="1">
    <source>
        <dbReference type="SAM" id="Phobius"/>
    </source>
</evidence>
<gene>
    <name evidence="3" type="ORF">NCTC10974_02491</name>
</gene>
<dbReference type="InterPro" id="IPR024402">
    <property type="entry name" value="DUF2726"/>
</dbReference>
<evidence type="ECO:0000313" key="4">
    <source>
        <dbReference type="Proteomes" id="UP000358010"/>
    </source>
</evidence>
<dbReference type="Pfam" id="PF10881">
    <property type="entry name" value="DUF2726"/>
    <property type="match status" value="1"/>
</dbReference>
<keyword evidence="1" id="KW-1133">Transmembrane helix</keyword>
<dbReference type="Gene3D" id="3.40.960.10">
    <property type="entry name" value="VSR Endonuclease"/>
    <property type="match status" value="1"/>
</dbReference>
<name>A0A0K5XZR6_ECOLX</name>
<feature type="transmembrane region" description="Helical" evidence="1">
    <location>
        <begin position="17"/>
        <end position="38"/>
    </location>
</feature>
<evidence type="ECO:0000313" key="3">
    <source>
        <dbReference type="EMBL" id="VFT68977.1"/>
    </source>
</evidence>
<evidence type="ECO:0000259" key="2">
    <source>
        <dbReference type="Pfam" id="PF10881"/>
    </source>
</evidence>
<reference evidence="3 4" key="1">
    <citation type="submission" date="2019-03" db="EMBL/GenBank/DDBJ databases">
        <authorList>
            <consortium name="Pathogen Informatics"/>
        </authorList>
    </citation>
    <scope>NUCLEOTIDE SEQUENCE [LARGE SCALE GENOMIC DNA]</scope>
    <source>
        <strain evidence="3 4">NCTC10974</strain>
    </source>
</reference>
<keyword evidence="1" id="KW-0812">Transmembrane</keyword>
<organism evidence="3 4">
    <name type="scientific">Escherichia coli</name>
    <dbReference type="NCBI Taxonomy" id="562"/>
    <lineage>
        <taxon>Bacteria</taxon>
        <taxon>Pseudomonadati</taxon>
        <taxon>Pseudomonadota</taxon>
        <taxon>Gammaproteobacteria</taxon>
        <taxon>Enterobacterales</taxon>
        <taxon>Enterobacteriaceae</taxon>
        <taxon>Escherichia</taxon>
    </lineage>
</organism>
<keyword evidence="1" id="KW-0472">Membrane</keyword>